<dbReference type="RefSeq" id="WP_244708221.1">
    <property type="nucleotide sequence ID" value="NZ_CP095073.1"/>
</dbReference>
<dbReference type="PROSITE" id="PS51186">
    <property type="entry name" value="GNAT"/>
    <property type="match status" value="1"/>
</dbReference>
<keyword evidence="3" id="KW-1185">Reference proteome</keyword>
<dbReference type="EC" id="2.3.1.-" evidence="2"/>
<dbReference type="InterPro" id="IPR016181">
    <property type="entry name" value="Acyl_CoA_acyltransferase"/>
</dbReference>
<evidence type="ECO:0000259" key="1">
    <source>
        <dbReference type="PROSITE" id="PS51186"/>
    </source>
</evidence>
<dbReference type="GO" id="GO:0016746">
    <property type="term" value="F:acyltransferase activity"/>
    <property type="evidence" value="ECO:0007669"/>
    <property type="project" value="UniProtKB-KW"/>
</dbReference>
<keyword evidence="2" id="KW-0808">Transferase</keyword>
<name>A0ABY4EEG4_9BACI</name>
<keyword evidence="2" id="KW-0012">Acyltransferase</keyword>
<dbReference type="Proteomes" id="UP000831787">
    <property type="component" value="Chromosome"/>
</dbReference>
<reference evidence="2 3" key="1">
    <citation type="submission" date="2022-04" db="EMBL/GenBank/DDBJ databases">
        <title>Halobacillus sp. isolated from saltern.</title>
        <authorList>
            <person name="Won M."/>
            <person name="Lee C.-M."/>
            <person name="Woen H.-Y."/>
            <person name="Kwon S.-W."/>
        </authorList>
    </citation>
    <scope>NUCLEOTIDE SEQUENCE [LARGE SCALE GENOMIC DNA]</scope>
    <source>
        <strain evidence="2 3">SSBR10-3</strain>
    </source>
</reference>
<proteinExistence type="predicted"/>
<dbReference type="EMBL" id="CP095073">
    <property type="protein sequence ID" value="UOQ42861.1"/>
    <property type="molecule type" value="Genomic_DNA"/>
</dbReference>
<evidence type="ECO:0000313" key="2">
    <source>
        <dbReference type="EMBL" id="UOQ42861.1"/>
    </source>
</evidence>
<accession>A0ABY4EEG4</accession>
<dbReference type="SUPFAM" id="SSF55729">
    <property type="entry name" value="Acyl-CoA N-acyltransferases (Nat)"/>
    <property type="match status" value="1"/>
</dbReference>
<dbReference type="Gene3D" id="3.40.630.30">
    <property type="match status" value="1"/>
</dbReference>
<gene>
    <name evidence="2" type="ORF">MUN89_12910</name>
</gene>
<dbReference type="InterPro" id="IPR000182">
    <property type="entry name" value="GNAT_dom"/>
</dbReference>
<dbReference type="CDD" id="cd04301">
    <property type="entry name" value="NAT_SF"/>
    <property type="match status" value="1"/>
</dbReference>
<evidence type="ECO:0000313" key="3">
    <source>
        <dbReference type="Proteomes" id="UP000831787"/>
    </source>
</evidence>
<protein>
    <submittedName>
        <fullName evidence="2">GNAT family N-acetyltransferase</fullName>
        <ecNumber evidence="2">2.3.1.-</ecNumber>
    </submittedName>
</protein>
<dbReference type="Pfam" id="PF00583">
    <property type="entry name" value="Acetyltransf_1"/>
    <property type="match status" value="1"/>
</dbReference>
<feature type="domain" description="N-acetyltransferase" evidence="1">
    <location>
        <begin position="4"/>
        <end position="174"/>
    </location>
</feature>
<sequence>MKNISYNSMSGTKDVQACAELYCHVFIGDDFTNKDFQISLENLHKHSIYEGFKGVKAVNENEDIIGFAYGYTSKPGQFYREKLIEHLLEIKHLWLNDCFEFVELAVHPGHTREGIGTKLQNHLLEGLPHHTAVLTVSVTNQPAFHLYRKRGWETLQYNAPLISKDDLQMILGLKLS</sequence>
<organism evidence="2 3">
    <name type="scientific">Halobacillus salinarum</name>
    <dbReference type="NCBI Taxonomy" id="2932257"/>
    <lineage>
        <taxon>Bacteria</taxon>
        <taxon>Bacillati</taxon>
        <taxon>Bacillota</taxon>
        <taxon>Bacilli</taxon>
        <taxon>Bacillales</taxon>
        <taxon>Bacillaceae</taxon>
        <taxon>Halobacillus</taxon>
    </lineage>
</organism>